<feature type="transmembrane region" description="Helical" evidence="9">
    <location>
        <begin position="654"/>
        <end position="675"/>
    </location>
</feature>
<sequence length="1222" mass="134550">MFLYADRLGIILYMVGIICMATSGTALPLLDLIFGQFVNTFNDFAQGNITIGHFRSEIARASLYLVYLAIAKLVVFYVGTVTISFAAMRTVRALRIDCINKTLRQEIAFFDSANTGSTAVKVTTNASLVQQGIAEKFGLIVQAISALITAFIVALAVQWKLALITICILPAIIITTGIGVTIDASQENKCMQHYGKAGSLATEVFSSIRVVHAYWSQPRMIERHNKILDDAKRQGMRKSLNWGLLYANEFFFVFAGYGLAFWQGIQMYARGEIEAPGKIITVIFAVLVAAQSVTQVAPQMQVIAKAASSAEELLEVIDRKSLLDPLENKGERPQSIEGDIELTDINFAYPSRPDVRVLDNFTLKVPAKSTIALVGASGSGKSTIVGLMERWYEPESGTIKIDGRDVRDLDVRWLRTRVRFVQQEPVLFNTTIYENVRLGLVGAADLPEKEIEARVVEACRDANADDFIRNLPDGYQTVVGERASMLSGGQKQRIAIARSIISNPSILLLDEATSALDPEAEHQVQIALDRLQGSRTTVVIAHKLSTVKNADRIVVLDKGVIREQGTHAELLGQKGAYYRLVMAQDLGNDKDDKVEKQEADQSIEVTRALSRKESNGVGKELETSTDQNLRSLNYSLLKCFAIFVKERRDCWSNLLIIGVACVIGGLTYPAIAILISRFITAFQLQGSELTDRGNFYALMLFVVAIINGVLYFVAGYVSNVVCQVISRQYREDMFTNIIYQDMEYFDQPENGTGAIVSRLSQAPANLLEFIGLNAALLLIVLILLVSSAVTAIIFGWKLALVTIVAIMVPVVGLGYFRLRMEVQLEEATERLFSDSAAVASEAVSAIRTVASLALEQHIIDKYQSQLRNITKRSSKMLLTANLFFAIAQAVEFAGMALALWYGGRLMSHGEYSTTEFFTVFIAVVFAAEGSVQMIAYSTSLSKARAGANEILWLRTQNPRIGRHDQCPPPLVINEEHKGAVTYELEKVEFAYSTRPDNKIIKGMDIEIHQGEFIAFVGASGCGKSTVVSLLERFYEPSAGRVMHHNKELNAYCPRKYRDGIAYVQQEPSLFNTSVRDNILLGTVDTATEAEVEAACRQANIWEFVSSLPEGLDTGCGAGGTRLSGGQRQRVSIARALIRQPEVLLLDEATSALDTESEKLVQAAIAQASTGRTTIAIAHRLSTIKDADKIFVLNQGTVVEQGTHSDLIRQQGIYYKLCQSQSL</sequence>
<dbReference type="InterPro" id="IPR036640">
    <property type="entry name" value="ABC1_TM_sf"/>
</dbReference>
<dbReference type="PROSITE" id="PS50893">
    <property type="entry name" value="ABC_TRANSPORTER_2"/>
    <property type="match status" value="2"/>
</dbReference>
<feature type="domain" description="ABC transmembrane type-1" evidence="11">
    <location>
        <begin position="15"/>
        <end position="305"/>
    </location>
</feature>
<dbReference type="CDD" id="cd18578">
    <property type="entry name" value="ABC_6TM_Pgp_ABCB1_D2_like"/>
    <property type="match status" value="1"/>
</dbReference>
<protein>
    <recommendedName>
        <fullName evidence="14">Multidrug resistance protein</fullName>
    </recommendedName>
</protein>
<feature type="transmembrane region" description="Helical" evidence="9">
    <location>
        <begin position="798"/>
        <end position="816"/>
    </location>
</feature>
<dbReference type="GO" id="GO:0090374">
    <property type="term" value="P:oligopeptide export from mitochondrion"/>
    <property type="evidence" value="ECO:0007669"/>
    <property type="project" value="TreeGrafter"/>
</dbReference>
<feature type="domain" description="ABC transporter" evidence="10">
    <location>
        <begin position="982"/>
        <end position="1219"/>
    </location>
</feature>
<evidence type="ECO:0000256" key="9">
    <source>
        <dbReference type="SAM" id="Phobius"/>
    </source>
</evidence>
<keyword evidence="7 9" id="KW-1133">Transmembrane helix</keyword>
<feature type="transmembrane region" description="Helical" evidence="9">
    <location>
        <begin position="695"/>
        <end position="717"/>
    </location>
</feature>
<evidence type="ECO:0000256" key="3">
    <source>
        <dbReference type="ARBA" id="ARBA00022448"/>
    </source>
</evidence>
<evidence type="ECO:0000256" key="2">
    <source>
        <dbReference type="ARBA" id="ARBA00007577"/>
    </source>
</evidence>
<dbReference type="PANTHER" id="PTHR43394:SF27">
    <property type="entry name" value="ATP-DEPENDENT TRANSLOCASE ABCB1-LIKE"/>
    <property type="match status" value="1"/>
</dbReference>
<keyword evidence="6" id="KW-0067">ATP-binding</keyword>
<evidence type="ECO:0000313" key="12">
    <source>
        <dbReference type="EMBL" id="KEQ99848.1"/>
    </source>
</evidence>
<feature type="transmembrane region" description="Helical" evidence="9">
    <location>
        <begin position="877"/>
        <end position="901"/>
    </location>
</feature>
<dbReference type="GO" id="GO:0005524">
    <property type="term" value="F:ATP binding"/>
    <property type="evidence" value="ECO:0007669"/>
    <property type="project" value="UniProtKB-KW"/>
</dbReference>
<dbReference type="InterPro" id="IPR027417">
    <property type="entry name" value="P-loop_NTPase"/>
</dbReference>
<comment type="similarity">
    <text evidence="2">Belongs to the ABC transporter superfamily. ABCB family. Multidrug resistance exporter (TC 3.A.1.201) subfamily.</text>
</comment>
<feature type="transmembrane region" description="Helical" evidence="9">
    <location>
        <begin position="64"/>
        <end position="87"/>
    </location>
</feature>
<dbReference type="Gene3D" id="3.40.50.300">
    <property type="entry name" value="P-loop containing nucleotide triphosphate hydrolases"/>
    <property type="match status" value="2"/>
</dbReference>
<dbReference type="FunFam" id="3.40.50.300:FF:000967">
    <property type="entry name" value="ABC multidrug transporter mdr4"/>
    <property type="match status" value="1"/>
</dbReference>
<dbReference type="OrthoDB" id="6500128at2759"/>
<evidence type="ECO:0000256" key="1">
    <source>
        <dbReference type="ARBA" id="ARBA00004141"/>
    </source>
</evidence>
<dbReference type="PANTHER" id="PTHR43394">
    <property type="entry name" value="ATP-DEPENDENT PERMEASE MDL1, MITOCHONDRIAL"/>
    <property type="match status" value="1"/>
</dbReference>
<dbReference type="GO" id="GO:0015421">
    <property type="term" value="F:ABC-type oligopeptide transporter activity"/>
    <property type="evidence" value="ECO:0007669"/>
    <property type="project" value="TreeGrafter"/>
</dbReference>
<accession>A0A074YPX6</accession>
<evidence type="ECO:0000256" key="7">
    <source>
        <dbReference type="ARBA" id="ARBA00022989"/>
    </source>
</evidence>
<feature type="transmembrane region" description="Helical" evidence="9">
    <location>
        <begin position="163"/>
        <end position="182"/>
    </location>
</feature>
<feature type="transmembrane region" description="Helical" evidence="9">
    <location>
        <begin position="916"/>
        <end position="936"/>
    </location>
</feature>
<evidence type="ECO:0008006" key="14">
    <source>
        <dbReference type="Google" id="ProtNLM"/>
    </source>
</evidence>
<name>A0A074YPX6_AURSE</name>
<evidence type="ECO:0000259" key="11">
    <source>
        <dbReference type="PROSITE" id="PS50929"/>
    </source>
</evidence>
<evidence type="ECO:0000259" key="10">
    <source>
        <dbReference type="PROSITE" id="PS50893"/>
    </source>
</evidence>
<proteinExistence type="inferred from homology"/>
<comment type="subcellular location">
    <subcellularLocation>
        <location evidence="1">Membrane</location>
        <topology evidence="1">Multi-pass membrane protein</topology>
    </subcellularLocation>
</comment>
<feature type="domain" description="ABC transporter" evidence="10">
    <location>
        <begin position="340"/>
        <end position="583"/>
    </location>
</feature>
<feature type="transmembrane region" description="Helical" evidence="9">
    <location>
        <begin position="242"/>
        <end position="265"/>
    </location>
</feature>
<evidence type="ECO:0000256" key="5">
    <source>
        <dbReference type="ARBA" id="ARBA00022741"/>
    </source>
</evidence>
<dbReference type="InterPro" id="IPR003593">
    <property type="entry name" value="AAA+_ATPase"/>
</dbReference>
<reference evidence="12 13" key="1">
    <citation type="journal article" date="2014" name="BMC Genomics">
        <title>Genome sequencing of four Aureobasidium pullulans varieties: biotechnological potential, stress tolerance, and description of new species.</title>
        <authorList>
            <person name="Gostin Ar C."/>
            <person name="Ohm R.A."/>
            <person name="Kogej T."/>
            <person name="Sonjak S."/>
            <person name="Turk M."/>
            <person name="Zajc J."/>
            <person name="Zalar P."/>
            <person name="Grube M."/>
            <person name="Sun H."/>
            <person name="Han J."/>
            <person name="Sharma A."/>
            <person name="Chiniquy J."/>
            <person name="Ngan C.Y."/>
            <person name="Lipzen A."/>
            <person name="Barry K."/>
            <person name="Grigoriev I.V."/>
            <person name="Gunde-Cimerman N."/>
        </authorList>
    </citation>
    <scope>NUCLEOTIDE SEQUENCE [LARGE SCALE GENOMIC DNA]</scope>
    <source>
        <strain evidence="12 13">EXF-2481</strain>
    </source>
</reference>
<feature type="domain" description="ABC transmembrane type-1" evidence="11">
    <location>
        <begin position="655"/>
        <end position="942"/>
    </location>
</feature>
<evidence type="ECO:0000256" key="6">
    <source>
        <dbReference type="ARBA" id="ARBA00022840"/>
    </source>
</evidence>
<organism evidence="12 13">
    <name type="scientific">Aureobasidium subglaciale (strain EXF-2481)</name>
    <name type="common">Aureobasidium pullulans var. subglaciale</name>
    <dbReference type="NCBI Taxonomy" id="1043005"/>
    <lineage>
        <taxon>Eukaryota</taxon>
        <taxon>Fungi</taxon>
        <taxon>Dikarya</taxon>
        <taxon>Ascomycota</taxon>
        <taxon>Pezizomycotina</taxon>
        <taxon>Dothideomycetes</taxon>
        <taxon>Dothideomycetidae</taxon>
        <taxon>Dothideales</taxon>
        <taxon>Saccotheciaceae</taxon>
        <taxon>Aureobasidium</taxon>
    </lineage>
</organism>
<gene>
    <name evidence="12" type="ORF">AUEXF2481DRAFT_45786</name>
</gene>
<dbReference type="CDD" id="cd18577">
    <property type="entry name" value="ABC_6TM_Pgp_ABCB1_D1_like"/>
    <property type="match status" value="1"/>
</dbReference>
<evidence type="ECO:0000256" key="4">
    <source>
        <dbReference type="ARBA" id="ARBA00022692"/>
    </source>
</evidence>
<dbReference type="HOGENOM" id="CLU_000604_17_8_1"/>
<dbReference type="CDD" id="cd03249">
    <property type="entry name" value="ABC_MTABC3_MDL1_MDL2"/>
    <property type="match status" value="2"/>
</dbReference>
<keyword evidence="8 9" id="KW-0472">Membrane</keyword>
<dbReference type="OMA" id="YEMCLGQ"/>
<dbReference type="RefSeq" id="XP_013348241.1">
    <property type="nucleotide sequence ID" value="XM_013492787.1"/>
</dbReference>
<evidence type="ECO:0000313" key="13">
    <source>
        <dbReference type="Proteomes" id="UP000030641"/>
    </source>
</evidence>
<dbReference type="SUPFAM" id="SSF52540">
    <property type="entry name" value="P-loop containing nucleoside triphosphate hydrolases"/>
    <property type="match status" value="2"/>
</dbReference>
<dbReference type="SUPFAM" id="SSF90123">
    <property type="entry name" value="ABC transporter transmembrane region"/>
    <property type="match status" value="2"/>
</dbReference>
<dbReference type="Proteomes" id="UP000030641">
    <property type="component" value="Unassembled WGS sequence"/>
</dbReference>
<feature type="transmembrane region" description="Helical" evidence="9">
    <location>
        <begin position="137"/>
        <end position="157"/>
    </location>
</feature>
<dbReference type="Gene3D" id="1.20.1560.10">
    <property type="entry name" value="ABC transporter type 1, transmembrane domain"/>
    <property type="match status" value="1"/>
</dbReference>
<dbReference type="Pfam" id="PF00005">
    <property type="entry name" value="ABC_tran"/>
    <property type="match status" value="2"/>
</dbReference>
<dbReference type="Pfam" id="PF00664">
    <property type="entry name" value="ABC_membrane"/>
    <property type="match status" value="2"/>
</dbReference>
<dbReference type="PROSITE" id="PS50929">
    <property type="entry name" value="ABC_TM1F"/>
    <property type="match status" value="2"/>
</dbReference>
<dbReference type="InterPro" id="IPR003439">
    <property type="entry name" value="ABC_transporter-like_ATP-bd"/>
</dbReference>
<dbReference type="GO" id="GO:0005743">
    <property type="term" value="C:mitochondrial inner membrane"/>
    <property type="evidence" value="ECO:0007669"/>
    <property type="project" value="TreeGrafter"/>
</dbReference>
<keyword evidence="13" id="KW-1185">Reference proteome</keyword>
<dbReference type="SMART" id="SM00382">
    <property type="entry name" value="AAA"/>
    <property type="match status" value="2"/>
</dbReference>
<feature type="transmembrane region" description="Helical" evidence="9">
    <location>
        <begin position="277"/>
        <end position="297"/>
    </location>
</feature>
<evidence type="ECO:0000256" key="8">
    <source>
        <dbReference type="ARBA" id="ARBA00023136"/>
    </source>
</evidence>
<dbReference type="AlphaFoldDB" id="A0A074YPX6"/>
<feature type="transmembrane region" description="Helical" evidence="9">
    <location>
        <begin position="12"/>
        <end position="34"/>
    </location>
</feature>
<dbReference type="InParanoid" id="A0A074YPX6"/>
<dbReference type="EMBL" id="KL584750">
    <property type="protein sequence ID" value="KEQ99848.1"/>
    <property type="molecule type" value="Genomic_DNA"/>
</dbReference>
<feature type="transmembrane region" description="Helical" evidence="9">
    <location>
        <begin position="766"/>
        <end position="792"/>
    </location>
</feature>
<dbReference type="FunFam" id="3.40.50.300:FF:000251">
    <property type="entry name" value="ABC transporter B family member 19"/>
    <property type="match status" value="1"/>
</dbReference>
<dbReference type="STRING" id="1043005.A0A074YPX6"/>
<keyword evidence="5" id="KW-0547">Nucleotide-binding</keyword>
<dbReference type="GeneID" id="25368004"/>
<dbReference type="GO" id="GO:0016887">
    <property type="term" value="F:ATP hydrolysis activity"/>
    <property type="evidence" value="ECO:0007669"/>
    <property type="project" value="InterPro"/>
</dbReference>
<dbReference type="InterPro" id="IPR011527">
    <property type="entry name" value="ABC1_TM_dom"/>
</dbReference>
<dbReference type="InterPro" id="IPR017871">
    <property type="entry name" value="ABC_transporter-like_CS"/>
</dbReference>
<keyword evidence="4 9" id="KW-0812">Transmembrane</keyword>
<keyword evidence="3" id="KW-0813">Transport</keyword>
<dbReference type="InterPro" id="IPR039421">
    <property type="entry name" value="Type_1_exporter"/>
</dbReference>
<dbReference type="PROSITE" id="PS00211">
    <property type="entry name" value="ABC_TRANSPORTER_1"/>
    <property type="match status" value="2"/>
</dbReference>